<evidence type="ECO:0000313" key="2">
    <source>
        <dbReference type="EMBL" id="PKI60677.1"/>
    </source>
</evidence>
<reference evidence="2 3" key="1">
    <citation type="submission" date="2017-11" db="EMBL/GenBank/DDBJ databases">
        <title>De-novo sequencing of pomegranate (Punica granatum L.) genome.</title>
        <authorList>
            <person name="Akparov Z."/>
            <person name="Amiraslanov A."/>
            <person name="Hajiyeva S."/>
            <person name="Abbasov M."/>
            <person name="Kaur K."/>
            <person name="Hamwieh A."/>
            <person name="Solovyev V."/>
            <person name="Salamov A."/>
            <person name="Braich B."/>
            <person name="Kosarev P."/>
            <person name="Mahmoud A."/>
            <person name="Hajiyev E."/>
            <person name="Babayeva S."/>
            <person name="Izzatullayeva V."/>
            <person name="Mammadov A."/>
            <person name="Mammadov A."/>
            <person name="Sharifova S."/>
            <person name="Ojaghi J."/>
            <person name="Eynullazada K."/>
            <person name="Bayramov B."/>
            <person name="Abdulazimova A."/>
            <person name="Shahmuradov I."/>
        </authorList>
    </citation>
    <scope>NUCLEOTIDE SEQUENCE [LARGE SCALE GENOMIC DNA]</scope>
    <source>
        <strain evidence="3">cv. AG2017</strain>
        <tissue evidence="2">Leaf</tissue>
    </source>
</reference>
<gene>
    <name evidence="2" type="ORF">CRG98_018924</name>
</gene>
<sequence>MVPPQMQGAQMPYMYPQQIYGGQVAAYAYGQAGAQYLDQRMYGLSVRDDSGLGNPSSYHVSSSTSASSYLPPMKQQSKPEDKLFGDLVNMAKVKSSKPSTPGRAGSM</sequence>
<protein>
    <submittedName>
        <fullName evidence="2">Uncharacterized protein</fullName>
    </submittedName>
</protein>
<feature type="compositionally biased region" description="Low complexity" evidence="1">
    <location>
        <begin position="56"/>
        <end position="68"/>
    </location>
</feature>
<feature type="region of interest" description="Disordered" evidence="1">
    <location>
        <begin position="48"/>
        <end position="79"/>
    </location>
</feature>
<dbReference type="STRING" id="22663.A0A2I0JWI7"/>
<evidence type="ECO:0000256" key="1">
    <source>
        <dbReference type="SAM" id="MobiDB-lite"/>
    </source>
</evidence>
<keyword evidence="3" id="KW-1185">Reference proteome</keyword>
<evidence type="ECO:0000313" key="3">
    <source>
        <dbReference type="Proteomes" id="UP000233551"/>
    </source>
</evidence>
<dbReference type="AlphaFoldDB" id="A0A2I0JWI7"/>
<comment type="caution">
    <text evidence="2">The sequence shown here is derived from an EMBL/GenBank/DDBJ whole genome shotgun (WGS) entry which is preliminary data.</text>
</comment>
<organism evidence="2 3">
    <name type="scientific">Punica granatum</name>
    <name type="common">Pomegranate</name>
    <dbReference type="NCBI Taxonomy" id="22663"/>
    <lineage>
        <taxon>Eukaryota</taxon>
        <taxon>Viridiplantae</taxon>
        <taxon>Streptophyta</taxon>
        <taxon>Embryophyta</taxon>
        <taxon>Tracheophyta</taxon>
        <taxon>Spermatophyta</taxon>
        <taxon>Magnoliopsida</taxon>
        <taxon>eudicotyledons</taxon>
        <taxon>Gunneridae</taxon>
        <taxon>Pentapetalae</taxon>
        <taxon>rosids</taxon>
        <taxon>malvids</taxon>
        <taxon>Myrtales</taxon>
        <taxon>Lythraceae</taxon>
        <taxon>Punica</taxon>
    </lineage>
</organism>
<dbReference type="EMBL" id="PGOL01001131">
    <property type="protein sequence ID" value="PKI60677.1"/>
    <property type="molecule type" value="Genomic_DNA"/>
</dbReference>
<dbReference type="Proteomes" id="UP000233551">
    <property type="component" value="Unassembled WGS sequence"/>
</dbReference>
<accession>A0A2I0JWI7</accession>
<proteinExistence type="predicted"/>
<name>A0A2I0JWI7_PUNGR</name>